<name>A0AAV7NVE3_PLEWA</name>
<reference evidence="1" key="1">
    <citation type="journal article" date="2022" name="bioRxiv">
        <title>Sequencing and chromosome-scale assembly of the giantPleurodeles waltlgenome.</title>
        <authorList>
            <person name="Brown T."/>
            <person name="Elewa A."/>
            <person name="Iarovenko S."/>
            <person name="Subramanian E."/>
            <person name="Araus A.J."/>
            <person name="Petzold A."/>
            <person name="Susuki M."/>
            <person name="Suzuki K.-i.T."/>
            <person name="Hayashi T."/>
            <person name="Toyoda A."/>
            <person name="Oliveira C."/>
            <person name="Osipova E."/>
            <person name="Leigh N.D."/>
            <person name="Simon A."/>
            <person name="Yun M.H."/>
        </authorList>
    </citation>
    <scope>NUCLEOTIDE SEQUENCE</scope>
    <source>
        <strain evidence="1">20211129_DDA</strain>
        <tissue evidence="1">Liver</tissue>
    </source>
</reference>
<proteinExistence type="predicted"/>
<organism evidence="1 2">
    <name type="scientific">Pleurodeles waltl</name>
    <name type="common">Iberian ribbed newt</name>
    <dbReference type="NCBI Taxonomy" id="8319"/>
    <lineage>
        <taxon>Eukaryota</taxon>
        <taxon>Metazoa</taxon>
        <taxon>Chordata</taxon>
        <taxon>Craniata</taxon>
        <taxon>Vertebrata</taxon>
        <taxon>Euteleostomi</taxon>
        <taxon>Amphibia</taxon>
        <taxon>Batrachia</taxon>
        <taxon>Caudata</taxon>
        <taxon>Salamandroidea</taxon>
        <taxon>Salamandridae</taxon>
        <taxon>Pleurodelinae</taxon>
        <taxon>Pleurodeles</taxon>
    </lineage>
</organism>
<evidence type="ECO:0000313" key="1">
    <source>
        <dbReference type="EMBL" id="KAJ1119411.1"/>
    </source>
</evidence>
<keyword evidence="2" id="KW-1185">Reference proteome</keyword>
<gene>
    <name evidence="1" type="ORF">NDU88_007597</name>
</gene>
<dbReference type="Proteomes" id="UP001066276">
    <property type="component" value="Chromosome 8"/>
</dbReference>
<evidence type="ECO:0000313" key="2">
    <source>
        <dbReference type="Proteomes" id="UP001066276"/>
    </source>
</evidence>
<dbReference type="AlphaFoldDB" id="A0AAV7NVE3"/>
<sequence length="114" mass="12869">MFKCIAVAKPMLCKLLRKCKSEYKLLEEGRRGYADEATEGSLPRYHRTYPEVNGFHPGDNVEAGHGALPSPEEIGSALATHRWPINLWFSLRTVEEVLPLHGPFIHCCPPPQKM</sequence>
<comment type="caution">
    <text evidence="1">The sequence shown here is derived from an EMBL/GenBank/DDBJ whole genome shotgun (WGS) entry which is preliminary data.</text>
</comment>
<protein>
    <submittedName>
        <fullName evidence="1">Uncharacterized protein</fullName>
    </submittedName>
</protein>
<dbReference type="EMBL" id="JANPWB010000012">
    <property type="protein sequence ID" value="KAJ1119411.1"/>
    <property type="molecule type" value="Genomic_DNA"/>
</dbReference>
<accession>A0AAV7NVE3</accession>